<evidence type="ECO:0000313" key="6">
    <source>
        <dbReference type="Proteomes" id="UP001596087"/>
    </source>
</evidence>
<dbReference type="PROSITE" id="PS50110">
    <property type="entry name" value="RESPONSE_REGULATORY"/>
    <property type="match status" value="1"/>
</dbReference>
<evidence type="ECO:0000313" key="5">
    <source>
        <dbReference type="EMBL" id="MFC5178100.1"/>
    </source>
</evidence>
<protein>
    <submittedName>
        <fullName evidence="5">Response regulator</fullName>
    </submittedName>
</protein>
<dbReference type="Gene3D" id="3.40.50.2300">
    <property type="match status" value="1"/>
</dbReference>
<dbReference type="SMART" id="SM00448">
    <property type="entry name" value="REC"/>
    <property type="match status" value="1"/>
</dbReference>
<feature type="modified residue" description="4-aspartylphosphate" evidence="2">
    <location>
        <position position="82"/>
    </location>
</feature>
<organism evidence="5 6">
    <name type="scientific">Nocardioides taihuensis</name>
    <dbReference type="NCBI Taxonomy" id="1835606"/>
    <lineage>
        <taxon>Bacteria</taxon>
        <taxon>Bacillati</taxon>
        <taxon>Actinomycetota</taxon>
        <taxon>Actinomycetes</taxon>
        <taxon>Propionibacteriales</taxon>
        <taxon>Nocardioidaceae</taxon>
        <taxon>Nocardioides</taxon>
    </lineage>
</organism>
<dbReference type="InterPro" id="IPR011006">
    <property type="entry name" value="CheY-like_superfamily"/>
</dbReference>
<gene>
    <name evidence="5" type="ORF">ACFPGP_15565</name>
</gene>
<dbReference type="InterPro" id="IPR050595">
    <property type="entry name" value="Bact_response_regulator"/>
</dbReference>
<accession>A0ABW0BL74</accession>
<evidence type="ECO:0000256" key="3">
    <source>
        <dbReference type="SAM" id="MobiDB-lite"/>
    </source>
</evidence>
<dbReference type="PANTHER" id="PTHR44591:SF3">
    <property type="entry name" value="RESPONSE REGULATORY DOMAIN-CONTAINING PROTEIN"/>
    <property type="match status" value="1"/>
</dbReference>
<keyword evidence="6" id="KW-1185">Reference proteome</keyword>
<evidence type="ECO:0000256" key="2">
    <source>
        <dbReference type="PROSITE-ProRule" id="PRU00169"/>
    </source>
</evidence>
<dbReference type="Pfam" id="PF00072">
    <property type="entry name" value="Response_reg"/>
    <property type="match status" value="1"/>
</dbReference>
<dbReference type="PANTHER" id="PTHR44591">
    <property type="entry name" value="STRESS RESPONSE REGULATOR PROTEIN 1"/>
    <property type="match status" value="1"/>
</dbReference>
<feature type="domain" description="Response regulatory" evidence="4">
    <location>
        <begin position="32"/>
        <end position="147"/>
    </location>
</feature>
<proteinExistence type="predicted"/>
<dbReference type="RefSeq" id="WP_378591635.1">
    <property type="nucleotide sequence ID" value="NZ_JBHSKD010000019.1"/>
</dbReference>
<dbReference type="Proteomes" id="UP001596087">
    <property type="component" value="Unassembled WGS sequence"/>
</dbReference>
<evidence type="ECO:0000256" key="1">
    <source>
        <dbReference type="ARBA" id="ARBA00022553"/>
    </source>
</evidence>
<dbReference type="EMBL" id="JBHSKD010000019">
    <property type="protein sequence ID" value="MFC5178100.1"/>
    <property type="molecule type" value="Genomic_DNA"/>
</dbReference>
<dbReference type="InterPro" id="IPR001789">
    <property type="entry name" value="Sig_transdc_resp-reg_receiver"/>
</dbReference>
<dbReference type="SUPFAM" id="SSF52172">
    <property type="entry name" value="CheY-like"/>
    <property type="match status" value="1"/>
</dbReference>
<name>A0ABW0BL74_9ACTN</name>
<comment type="caution">
    <text evidence="5">The sequence shown here is derived from an EMBL/GenBank/DDBJ whole genome shotgun (WGS) entry which is preliminary data.</text>
</comment>
<evidence type="ECO:0000259" key="4">
    <source>
        <dbReference type="PROSITE" id="PS50110"/>
    </source>
</evidence>
<feature type="region of interest" description="Disordered" evidence="3">
    <location>
        <begin position="1"/>
        <end position="28"/>
    </location>
</feature>
<sequence length="165" mass="17878">MRGNPFRRSSDDEPEPTVEAEPSEPAPEQKFTVIVVEDTVDVRDMLRMTLEAGGFEIVAEAGDGAMGLALIEREQPDLVVLDLAMPETGGLEILPLVHGACAKTRVVVYSAIGATYMTEAALNAGAYAYIQKGVSPRSIIEHLRRVAQSGAQRPVRPFPLVRDYA</sequence>
<feature type="compositionally biased region" description="Acidic residues" evidence="3">
    <location>
        <begin position="12"/>
        <end position="22"/>
    </location>
</feature>
<reference evidence="6" key="1">
    <citation type="journal article" date="2019" name="Int. J. Syst. Evol. Microbiol.">
        <title>The Global Catalogue of Microorganisms (GCM) 10K type strain sequencing project: providing services to taxonomists for standard genome sequencing and annotation.</title>
        <authorList>
            <consortium name="The Broad Institute Genomics Platform"/>
            <consortium name="The Broad Institute Genome Sequencing Center for Infectious Disease"/>
            <person name="Wu L."/>
            <person name="Ma J."/>
        </authorList>
    </citation>
    <scope>NUCLEOTIDE SEQUENCE [LARGE SCALE GENOMIC DNA]</scope>
    <source>
        <strain evidence="6">DFY41</strain>
    </source>
</reference>
<keyword evidence="1 2" id="KW-0597">Phosphoprotein</keyword>